<evidence type="ECO:0000313" key="8">
    <source>
        <dbReference type="EMBL" id="KAL0477044.1"/>
    </source>
</evidence>
<evidence type="ECO:0000256" key="6">
    <source>
        <dbReference type="SAM" id="Phobius"/>
    </source>
</evidence>
<evidence type="ECO:0000256" key="4">
    <source>
        <dbReference type="ARBA" id="ARBA00023136"/>
    </source>
</evidence>
<keyword evidence="2 6" id="KW-0812">Transmembrane</keyword>
<gene>
    <name evidence="8" type="ORF">AKO1_006388</name>
    <name evidence="9" type="ORF">AKO1_006520</name>
</gene>
<comment type="caution">
    <text evidence="9">The sequence shown here is derived from an EMBL/GenBank/DDBJ whole genome shotgun (WGS) entry which is preliminary data.</text>
</comment>
<feature type="transmembrane region" description="Helical" evidence="6">
    <location>
        <begin position="113"/>
        <end position="132"/>
    </location>
</feature>
<dbReference type="GO" id="GO:0016020">
    <property type="term" value="C:membrane"/>
    <property type="evidence" value="ECO:0007669"/>
    <property type="project" value="UniProtKB-SubCell"/>
</dbReference>
<evidence type="ECO:0000256" key="3">
    <source>
        <dbReference type="ARBA" id="ARBA00022989"/>
    </source>
</evidence>
<evidence type="ECO:0000313" key="10">
    <source>
        <dbReference type="Proteomes" id="UP001431209"/>
    </source>
</evidence>
<evidence type="ECO:0000259" key="7">
    <source>
        <dbReference type="Pfam" id="PF00520"/>
    </source>
</evidence>
<sequence>MFFLNRLSRIYKSNKSLKFLRLCFRSRFYYVLTIVITAWAIYSSYLIRTYDYEAESILYCYGQSSIEEFCFDKPRCYNQTLLRQCMDNKSTELRHVKPCCYRSLRNKINKLDIIYAILLLVLVFECVLRFISYPRFDPIYDLVIIGSDCILSLPAVIEGDYSYFGIALPLRIGFFIADVEAIKPILYKMSVAVPPMVYIGMLFTVVMYVLGALSYIFFGPERNHNCEPCEKYFSSLQKSTLTMLQVSMFQSWSDVTDDLIADPSLTETSVVLFFYSTVSMTTLILFNLFYALVTETLMNWKGVNVPPDASTSFLNRVFMSFMFQFFEMFLSSEDRKKFEECEASNNLSTLKFWIFVNSIKRYVRNLFKNCFATLDNDTDLSYATNDSESTITEPVTASDMPKSTLAELIRVAKQIENRVQYIEEALDKQEKKM</sequence>
<dbReference type="Proteomes" id="UP001431209">
    <property type="component" value="Unassembled WGS sequence"/>
</dbReference>
<keyword evidence="10" id="KW-1185">Reference proteome</keyword>
<keyword evidence="5" id="KW-0175">Coiled coil</keyword>
<dbReference type="EMBL" id="JAOPGA020001669">
    <property type="protein sequence ID" value="KAL0490346.1"/>
    <property type="molecule type" value="Genomic_DNA"/>
</dbReference>
<dbReference type="EMBL" id="JAOPGA020000133">
    <property type="protein sequence ID" value="KAL0477044.1"/>
    <property type="molecule type" value="Genomic_DNA"/>
</dbReference>
<evidence type="ECO:0000256" key="5">
    <source>
        <dbReference type="SAM" id="Coils"/>
    </source>
</evidence>
<proteinExistence type="predicted"/>
<dbReference type="Gene3D" id="1.10.287.70">
    <property type="match status" value="1"/>
</dbReference>
<feature type="transmembrane region" description="Helical" evidence="6">
    <location>
        <begin position="28"/>
        <end position="47"/>
    </location>
</feature>
<feature type="transmembrane region" description="Helical" evidence="6">
    <location>
        <begin position="196"/>
        <end position="218"/>
    </location>
</feature>
<keyword evidence="3 6" id="KW-1133">Transmembrane helix</keyword>
<dbReference type="GO" id="GO:0005216">
    <property type="term" value="F:monoatomic ion channel activity"/>
    <property type="evidence" value="ECO:0007669"/>
    <property type="project" value="InterPro"/>
</dbReference>
<dbReference type="AlphaFoldDB" id="A0AAW2ZKK3"/>
<reference evidence="9 10" key="1">
    <citation type="submission" date="2024-03" db="EMBL/GenBank/DDBJ databases">
        <title>The Acrasis kona genome and developmental transcriptomes reveal deep origins of eukaryotic multicellular pathways.</title>
        <authorList>
            <person name="Sheikh S."/>
            <person name="Fu C.-J."/>
            <person name="Brown M.W."/>
            <person name="Baldauf S.L."/>
        </authorList>
    </citation>
    <scope>NUCLEOTIDE SEQUENCE [LARGE SCALE GENOMIC DNA]</scope>
    <source>
        <strain evidence="9 10">ATCC MYA-3509</strain>
    </source>
</reference>
<protein>
    <recommendedName>
        <fullName evidence="7">Ion transport domain-containing protein</fullName>
    </recommendedName>
</protein>
<comment type="subcellular location">
    <subcellularLocation>
        <location evidence="1">Membrane</location>
        <topology evidence="1">Multi-pass membrane protein</topology>
    </subcellularLocation>
</comment>
<name>A0AAW2ZKK3_9EUKA</name>
<feature type="coiled-coil region" evidence="5">
    <location>
        <begin position="405"/>
        <end position="432"/>
    </location>
</feature>
<dbReference type="Pfam" id="PF00520">
    <property type="entry name" value="Ion_trans"/>
    <property type="match status" value="1"/>
</dbReference>
<evidence type="ECO:0000256" key="2">
    <source>
        <dbReference type="ARBA" id="ARBA00022692"/>
    </source>
</evidence>
<feature type="domain" description="Ion transport" evidence="7">
    <location>
        <begin position="106"/>
        <end position="299"/>
    </location>
</feature>
<feature type="transmembrane region" description="Helical" evidence="6">
    <location>
        <begin position="270"/>
        <end position="293"/>
    </location>
</feature>
<keyword evidence="4 6" id="KW-0472">Membrane</keyword>
<organism evidence="9 10">
    <name type="scientific">Acrasis kona</name>
    <dbReference type="NCBI Taxonomy" id="1008807"/>
    <lineage>
        <taxon>Eukaryota</taxon>
        <taxon>Discoba</taxon>
        <taxon>Heterolobosea</taxon>
        <taxon>Tetramitia</taxon>
        <taxon>Eutetramitia</taxon>
        <taxon>Acrasidae</taxon>
        <taxon>Acrasis</taxon>
    </lineage>
</organism>
<accession>A0AAW2ZKK3</accession>
<evidence type="ECO:0000313" key="9">
    <source>
        <dbReference type="EMBL" id="KAL0490346.1"/>
    </source>
</evidence>
<evidence type="ECO:0000256" key="1">
    <source>
        <dbReference type="ARBA" id="ARBA00004141"/>
    </source>
</evidence>
<dbReference type="InterPro" id="IPR005821">
    <property type="entry name" value="Ion_trans_dom"/>
</dbReference>